<protein>
    <submittedName>
        <fullName evidence="7">TIGR00366 family protein</fullName>
    </submittedName>
</protein>
<dbReference type="Pfam" id="PF03606">
    <property type="entry name" value="DcuC"/>
    <property type="match status" value="1"/>
</dbReference>
<reference evidence="7 8" key="1">
    <citation type="submission" date="2022-10" db="EMBL/GenBank/DDBJ databases">
        <title>Comparative genomics and taxonomic characterization of three novel marine species of genus Reichenbachiella exhibiting antioxidant and polysaccharide degradation activities.</title>
        <authorList>
            <person name="Muhammad N."/>
            <person name="Lee Y.-J."/>
            <person name="Ko J."/>
            <person name="Kim S.-G."/>
        </authorList>
    </citation>
    <scope>NUCLEOTIDE SEQUENCE [LARGE SCALE GENOMIC DNA]</scope>
    <source>
        <strain evidence="7 8">ABR2-5</strain>
    </source>
</reference>
<evidence type="ECO:0000256" key="4">
    <source>
        <dbReference type="ARBA" id="ARBA00022989"/>
    </source>
</evidence>
<proteinExistence type="predicted"/>
<dbReference type="PANTHER" id="PTHR43652">
    <property type="entry name" value="BASIC AMINO ACID ANTIPORTER YFCC-RELATED"/>
    <property type="match status" value="1"/>
</dbReference>
<keyword evidence="3 6" id="KW-0812">Transmembrane</keyword>
<dbReference type="RefSeq" id="WP_264136093.1">
    <property type="nucleotide sequence ID" value="NZ_JAOYOD010000001.1"/>
</dbReference>
<dbReference type="InterPro" id="IPR018385">
    <property type="entry name" value="C4_dicarb_anaerob_car-like"/>
</dbReference>
<feature type="transmembrane region" description="Helical" evidence="6">
    <location>
        <begin position="252"/>
        <end position="268"/>
    </location>
</feature>
<dbReference type="InterPro" id="IPR051679">
    <property type="entry name" value="DASS-Related_Transporters"/>
</dbReference>
<dbReference type="Proteomes" id="UP001300692">
    <property type="component" value="Unassembled WGS sequence"/>
</dbReference>
<evidence type="ECO:0000256" key="3">
    <source>
        <dbReference type="ARBA" id="ARBA00022692"/>
    </source>
</evidence>
<dbReference type="PANTHER" id="PTHR43652:SF2">
    <property type="entry name" value="BASIC AMINO ACID ANTIPORTER YFCC-RELATED"/>
    <property type="match status" value="1"/>
</dbReference>
<feature type="transmembrane region" description="Helical" evidence="6">
    <location>
        <begin position="161"/>
        <end position="185"/>
    </location>
</feature>
<feature type="transmembrane region" description="Helical" evidence="6">
    <location>
        <begin position="74"/>
        <end position="92"/>
    </location>
</feature>
<feature type="transmembrane region" description="Helical" evidence="6">
    <location>
        <begin position="409"/>
        <end position="428"/>
    </location>
</feature>
<name>A0ABT3CNT5_9BACT</name>
<evidence type="ECO:0000313" key="7">
    <source>
        <dbReference type="EMBL" id="MCV9385302.1"/>
    </source>
</evidence>
<comment type="caution">
    <text evidence="7">The sequence shown here is derived from an EMBL/GenBank/DDBJ whole genome shotgun (WGS) entry which is preliminary data.</text>
</comment>
<feature type="transmembrane region" description="Helical" evidence="6">
    <location>
        <begin position="274"/>
        <end position="293"/>
    </location>
</feature>
<feature type="transmembrane region" description="Helical" evidence="6">
    <location>
        <begin position="435"/>
        <end position="457"/>
    </location>
</feature>
<comment type="subcellular location">
    <subcellularLocation>
        <location evidence="1">Cell membrane</location>
        <topology evidence="1">Multi-pass membrane protein</topology>
    </subcellularLocation>
</comment>
<organism evidence="7 8">
    <name type="scientific">Reichenbachiella ulvae</name>
    <dbReference type="NCBI Taxonomy" id="2980104"/>
    <lineage>
        <taxon>Bacteria</taxon>
        <taxon>Pseudomonadati</taxon>
        <taxon>Bacteroidota</taxon>
        <taxon>Cytophagia</taxon>
        <taxon>Cytophagales</taxon>
        <taxon>Reichenbachiellaceae</taxon>
        <taxon>Reichenbachiella</taxon>
    </lineage>
</organism>
<gene>
    <name evidence="7" type="ORF">N7U62_01435</name>
</gene>
<evidence type="ECO:0000313" key="8">
    <source>
        <dbReference type="Proteomes" id="UP001300692"/>
    </source>
</evidence>
<evidence type="ECO:0000256" key="2">
    <source>
        <dbReference type="ARBA" id="ARBA00022475"/>
    </source>
</evidence>
<feature type="transmembrane region" description="Helical" evidence="6">
    <location>
        <begin position="9"/>
        <end position="26"/>
    </location>
</feature>
<feature type="transmembrane region" description="Helical" evidence="6">
    <location>
        <begin position="314"/>
        <end position="340"/>
    </location>
</feature>
<accession>A0ABT3CNT5</accession>
<sequence>MKIKLPDTIVLLLIILVFSCVLTWIVPSGEFDRIERDGRELVVSGSYHVVSPNPVGFFQLIMAPIRGFSGSAEIIAFIFFVAGAFGIINRSGAISAGLRRLVDGYNTNRKKRWIIPVLTLFFSMAGATFGMSEEVLVFILLTLPLSFSLGYDSFMGVAIPFLGAGAGFAGAFINPFTVGIAQGIAELAPFSGWEYRVIVWFIFTSVTIAFLMRYAARLEKDPKISLNYQEDQKSKHRHIETDQEEFNGAHRWVLITLALGLAFLIVGVNRWDWYITEISALFLVMGMISALIARVDMQEAIDAFMAGAAEMIKVCFVIGIARGIIIVASEGTIIDTMLYYTSTAVEGYPNTLSIQLMFYVQTFLNFFLPSGSGQAALTMPIMAPLSDIIGVSRQTAVLAFQLGDGLSNMVIPTSGVTMGVLTLSNISYKKWLQWIWPLMLIYFVLAMILLIPPTLVFNW</sequence>
<keyword evidence="8" id="KW-1185">Reference proteome</keyword>
<dbReference type="EMBL" id="JAOYOD010000001">
    <property type="protein sequence ID" value="MCV9385302.1"/>
    <property type="molecule type" value="Genomic_DNA"/>
</dbReference>
<feature type="transmembrane region" description="Helical" evidence="6">
    <location>
        <begin position="113"/>
        <end position="129"/>
    </location>
</feature>
<evidence type="ECO:0000256" key="6">
    <source>
        <dbReference type="SAM" id="Phobius"/>
    </source>
</evidence>
<keyword evidence="4 6" id="KW-1133">Transmembrane helix</keyword>
<feature type="transmembrane region" description="Helical" evidence="6">
    <location>
        <begin position="197"/>
        <end position="216"/>
    </location>
</feature>
<dbReference type="PROSITE" id="PS51257">
    <property type="entry name" value="PROKAR_LIPOPROTEIN"/>
    <property type="match status" value="1"/>
</dbReference>
<keyword evidence="2" id="KW-1003">Cell membrane</keyword>
<evidence type="ECO:0000256" key="5">
    <source>
        <dbReference type="ARBA" id="ARBA00023136"/>
    </source>
</evidence>
<evidence type="ECO:0000256" key="1">
    <source>
        <dbReference type="ARBA" id="ARBA00004651"/>
    </source>
</evidence>
<keyword evidence="5 6" id="KW-0472">Membrane</keyword>